<sequence>MTYLVLTTVIRRTLRVPTSTGAAGDGRAEARRLDAALLQVGFKASKDLLGHVSGLAQPAAYTRTIVDAVRGLVGDDVQHNPYFKDFPHGVPDTVEFWADCLRDALSKNVPRDRVLHDGSLNLLLLPNYGVRLHTYEELLAAHDDLIPSIKDRVTVLHLGGTLEEEIRRLYLELSASPAPLGEADLEILVELAEQTSELPDVIPIRENRAVINAARLARGAEPLVDTVTDVLRLACQASGGDVTLQQSTRFRSFRRPERRVLLAALDHVVADNPGKLGDVPQRAEAWKRLGERLHPHEFGQWPHAQDVFAVARGEKTARSFAGRVEIALQDNDVRQAVDLLRQAPGVLLRQVDRLLRHSGNDASYVVEAVREAAPVASGRVLCSLLEHLLNRRNPDAARVFANRGHRAWITEDARPPLAREVVDALVAVLEDELVRRLPAVSEVVVDPEVLDVVVPLSGNASEDGFGVLPRGSKLWLEGDLLRFFTYWRQNKHYADHDLSAVLLDPGLVFRGQVSWTNYTEDGAYYSGDLTEAPEGATEFIDVPRHAVTAKYVVPQVHVYSGEGFNEVAESMFGFMARDLDQKGKPFEPATVRARCEMRGYGKVALPVIFERVDEGEGWVATWLHLYLRGMNWGNTVHGTRDIARQVVSGVLRRKYFTVGRLAELIRRKTTSDGPRLHIALTRPENGDVATVDQLANLLEPQGTSLLA</sequence>
<keyword evidence="2" id="KW-1185">Reference proteome</keyword>
<evidence type="ECO:0000313" key="2">
    <source>
        <dbReference type="Proteomes" id="UP000649573"/>
    </source>
</evidence>
<evidence type="ECO:0008006" key="3">
    <source>
        <dbReference type="Google" id="ProtNLM"/>
    </source>
</evidence>
<organism evidence="1 2">
    <name type="scientific">Lentzea flava</name>
    <dbReference type="NCBI Taxonomy" id="103732"/>
    <lineage>
        <taxon>Bacteria</taxon>
        <taxon>Bacillati</taxon>
        <taxon>Actinomycetota</taxon>
        <taxon>Actinomycetes</taxon>
        <taxon>Pseudonocardiales</taxon>
        <taxon>Pseudonocardiaceae</taxon>
        <taxon>Lentzea</taxon>
    </lineage>
</organism>
<comment type="caution">
    <text evidence="1">The sequence shown here is derived from an EMBL/GenBank/DDBJ whole genome shotgun (WGS) entry which is preliminary data.</text>
</comment>
<gene>
    <name evidence="1" type="ORF">GCM10010178_85490</name>
</gene>
<reference evidence="2" key="1">
    <citation type="journal article" date="2019" name="Int. J. Syst. Evol. Microbiol.">
        <title>The Global Catalogue of Microorganisms (GCM) 10K type strain sequencing project: providing services to taxonomists for standard genome sequencing and annotation.</title>
        <authorList>
            <consortium name="The Broad Institute Genomics Platform"/>
            <consortium name="The Broad Institute Genome Sequencing Center for Infectious Disease"/>
            <person name="Wu L."/>
            <person name="Ma J."/>
        </authorList>
    </citation>
    <scope>NUCLEOTIDE SEQUENCE [LARGE SCALE GENOMIC DNA]</scope>
    <source>
        <strain evidence="2">JCM 3296</strain>
    </source>
</reference>
<accession>A0ABQ2VDQ4</accession>
<proteinExistence type="predicted"/>
<dbReference type="EMBL" id="BMRE01000078">
    <property type="protein sequence ID" value="GGU81748.1"/>
    <property type="molecule type" value="Genomic_DNA"/>
</dbReference>
<dbReference type="Proteomes" id="UP000649573">
    <property type="component" value="Unassembled WGS sequence"/>
</dbReference>
<protein>
    <recommendedName>
        <fullName evidence="3">Stress response protein SCP2</fullName>
    </recommendedName>
</protein>
<name>A0ABQ2VDQ4_9PSEU</name>
<evidence type="ECO:0000313" key="1">
    <source>
        <dbReference type="EMBL" id="GGU81748.1"/>
    </source>
</evidence>